<comment type="similarity">
    <text evidence="1">Belongs to the PPR family. P subfamily.</text>
</comment>
<dbReference type="Pfam" id="PF13041">
    <property type="entry name" value="PPR_2"/>
    <property type="match status" value="1"/>
</dbReference>
<dbReference type="InterPro" id="IPR011990">
    <property type="entry name" value="TPR-like_helical_dom_sf"/>
</dbReference>
<keyword evidence="5" id="KW-1185">Reference proteome</keyword>
<evidence type="ECO:0000313" key="4">
    <source>
        <dbReference type="EMBL" id="RWR85131.1"/>
    </source>
</evidence>
<evidence type="ECO:0000313" key="5">
    <source>
        <dbReference type="Proteomes" id="UP000283530"/>
    </source>
</evidence>
<protein>
    <submittedName>
        <fullName evidence="4">Pentatricopeptide repeat-containing protein, mitochondrial-like protein isoform X1</fullName>
    </submittedName>
</protein>
<evidence type="ECO:0000256" key="3">
    <source>
        <dbReference type="PROSITE-ProRule" id="PRU00708"/>
    </source>
</evidence>
<dbReference type="AlphaFoldDB" id="A0A3S3MYZ1"/>
<accession>A0A3S3MYZ1</accession>
<dbReference type="PANTHER" id="PTHR47941">
    <property type="entry name" value="PENTATRICOPEPTIDE REPEAT-CONTAINING PROTEIN 3, MITOCHONDRIAL"/>
    <property type="match status" value="1"/>
</dbReference>
<proteinExistence type="inferred from homology"/>
<keyword evidence="2" id="KW-0677">Repeat</keyword>
<sequence>MVLLAASISSIYHSSTAIAATVRKGVTARINHHSTVFALYLRLRMNSTGIVPSVFTLNILLNYYYRLKRVDLGFAILGDIFKRGFEPDVVTHATIIDGLRKSGKVDIALEML</sequence>
<feature type="repeat" description="PPR" evidence="3">
    <location>
        <begin position="53"/>
        <end position="87"/>
    </location>
</feature>
<organism evidence="4 5">
    <name type="scientific">Cinnamomum micranthum f. kanehirae</name>
    <dbReference type="NCBI Taxonomy" id="337451"/>
    <lineage>
        <taxon>Eukaryota</taxon>
        <taxon>Viridiplantae</taxon>
        <taxon>Streptophyta</taxon>
        <taxon>Embryophyta</taxon>
        <taxon>Tracheophyta</taxon>
        <taxon>Spermatophyta</taxon>
        <taxon>Magnoliopsida</taxon>
        <taxon>Magnoliidae</taxon>
        <taxon>Laurales</taxon>
        <taxon>Lauraceae</taxon>
        <taxon>Cinnamomum</taxon>
    </lineage>
</organism>
<dbReference type="STRING" id="337451.A0A3S3MYZ1"/>
<dbReference type="PROSITE" id="PS51375">
    <property type="entry name" value="PPR"/>
    <property type="match status" value="1"/>
</dbReference>
<dbReference type="Proteomes" id="UP000283530">
    <property type="component" value="Unassembled WGS sequence"/>
</dbReference>
<dbReference type="InterPro" id="IPR002885">
    <property type="entry name" value="PPR_rpt"/>
</dbReference>
<dbReference type="Gene3D" id="1.25.40.10">
    <property type="entry name" value="Tetratricopeptide repeat domain"/>
    <property type="match status" value="1"/>
</dbReference>
<evidence type="ECO:0000256" key="2">
    <source>
        <dbReference type="ARBA" id="ARBA00022737"/>
    </source>
</evidence>
<evidence type="ECO:0000256" key="1">
    <source>
        <dbReference type="ARBA" id="ARBA00007626"/>
    </source>
</evidence>
<reference evidence="4 5" key="1">
    <citation type="journal article" date="2019" name="Nat. Plants">
        <title>Stout camphor tree genome fills gaps in understanding of flowering plant genome evolution.</title>
        <authorList>
            <person name="Chaw S.M."/>
            <person name="Liu Y.C."/>
            <person name="Wu Y.W."/>
            <person name="Wang H.Y."/>
            <person name="Lin C.I."/>
            <person name="Wu C.S."/>
            <person name="Ke H.M."/>
            <person name="Chang L.Y."/>
            <person name="Hsu C.Y."/>
            <person name="Yang H.T."/>
            <person name="Sudianto E."/>
            <person name="Hsu M.H."/>
            <person name="Wu K.P."/>
            <person name="Wang L.N."/>
            <person name="Leebens-Mack J.H."/>
            <person name="Tsai I.J."/>
        </authorList>
    </citation>
    <scope>NUCLEOTIDE SEQUENCE [LARGE SCALE GENOMIC DNA]</scope>
    <source>
        <strain evidence="5">cv. Chaw 1501</strain>
        <tissue evidence="4">Young leaves</tissue>
    </source>
</reference>
<comment type="caution">
    <text evidence="4">The sequence shown here is derived from an EMBL/GenBank/DDBJ whole genome shotgun (WGS) entry which is preliminary data.</text>
</comment>
<dbReference type="EMBL" id="QPKB01000005">
    <property type="protein sequence ID" value="RWR85131.1"/>
    <property type="molecule type" value="Genomic_DNA"/>
</dbReference>
<dbReference type="OrthoDB" id="42736at2759"/>
<dbReference type="NCBIfam" id="TIGR00756">
    <property type="entry name" value="PPR"/>
    <property type="match status" value="1"/>
</dbReference>
<gene>
    <name evidence="4" type="ORF">CKAN_01397900</name>
</gene>
<name>A0A3S3MYZ1_9MAGN</name>